<protein>
    <submittedName>
        <fullName evidence="1">Uncharacterized protein</fullName>
    </submittedName>
</protein>
<proteinExistence type="predicted"/>
<evidence type="ECO:0000313" key="2">
    <source>
        <dbReference type="Proteomes" id="UP000324748"/>
    </source>
</evidence>
<dbReference type="EMBL" id="VSWC01000145">
    <property type="protein sequence ID" value="KAA1076744.1"/>
    <property type="molecule type" value="Genomic_DNA"/>
</dbReference>
<reference evidence="1 2" key="1">
    <citation type="submission" date="2019-05" db="EMBL/GenBank/DDBJ databases">
        <title>Emergence of the Ug99 lineage of the wheat stem rust pathogen through somatic hybridization.</title>
        <authorList>
            <person name="Li F."/>
            <person name="Upadhyaya N.M."/>
            <person name="Sperschneider J."/>
            <person name="Matny O."/>
            <person name="Nguyen-Phuc H."/>
            <person name="Mago R."/>
            <person name="Raley C."/>
            <person name="Miller M.E."/>
            <person name="Silverstein K.A.T."/>
            <person name="Henningsen E."/>
            <person name="Hirsch C.D."/>
            <person name="Visser B."/>
            <person name="Pretorius Z.A."/>
            <person name="Steffenson B.J."/>
            <person name="Schwessinger B."/>
            <person name="Dodds P.N."/>
            <person name="Figueroa M."/>
        </authorList>
    </citation>
    <scope>NUCLEOTIDE SEQUENCE [LARGE SCALE GENOMIC DNA]</scope>
    <source>
        <strain evidence="1">21-0</strain>
    </source>
</reference>
<dbReference type="Proteomes" id="UP000324748">
    <property type="component" value="Unassembled WGS sequence"/>
</dbReference>
<gene>
    <name evidence="1" type="ORF">PGT21_017572</name>
</gene>
<sequence>MDDSSSGQAKPDEPELGIELRRQADLIIQDFKRLRKNVNSWPTAVETEVSLEKLRPEKELLTRLDSSLLPQLRQQCADLSRLLRKGSDLKKDPASTLKLISDIQANLHLTLGQIMETLNEIFPGRIPEPYQTNDQHSNEFKIYRLYCFESSIRIDLKFHLEYLFQQSVYAIKNFKRSKNRHRCFMQFASSFTDEGIDSAIGFSKKSELSLIWDIWENALDHYDEKLELLSIQRSPMRIRYAVDDNLWSEAAIELGTSLIPVFKLIRLFFKKLYRQRIKQEVKLFTEMCSDQLYWLDRSTDDIRKSLCSMLYSIEDPDHIDPLETRLAIMEGVKQLVTYFESYLCLINGHIIPTLFPVDTDFTSYVYFQNWYITWTTSFLLATDNSIQIAQSFGET</sequence>
<dbReference type="PANTHER" id="PTHR33069">
    <property type="entry name" value="CHROMOSOME 7, WHOLE GENOME SHOTGUN SEQUENCE-RELATED"/>
    <property type="match status" value="1"/>
</dbReference>
<keyword evidence="2" id="KW-1185">Reference proteome</keyword>
<name>A0A5B0MKY7_PUCGR</name>
<comment type="caution">
    <text evidence="1">The sequence shown here is derived from an EMBL/GenBank/DDBJ whole genome shotgun (WGS) entry which is preliminary data.</text>
</comment>
<evidence type="ECO:0000313" key="1">
    <source>
        <dbReference type="EMBL" id="KAA1076744.1"/>
    </source>
</evidence>
<dbReference type="AlphaFoldDB" id="A0A5B0MKY7"/>
<dbReference type="PANTHER" id="PTHR33069:SF3">
    <property type="entry name" value="DYNEIN HEAVY CHAIN TAIL DOMAIN-CONTAINING PROTEIN"/>
    <property type="match status" value="1"/>
</dbReference>
<accession>A0A5B0MKY7</accession>
<organism evidence="1 2">
    <name type="scientific">Puccinia graminis f. sp. tritici</name>
    <dbReference type="NCBI Taxonomy" id="56615"/>
    <lineage>
        <taxon>Eukaryota</taxon>
        <taxon>Fungi</taxon>
        <taxon>Dikarya</taxon>
        <taxon>Basidiomycota</taxon>
        <taxon>Pucciniomycotina</taxon>
        <taxon>Pucciniomycetes</taxon>
        <taxon>Pucciniales</taxon>
        <taxon>Pucciniaceae</taxon>
        <taxon>Puccinia</taxon>
    </lineage>
</organism>